<organism evidence="2 3">
    <name type="scientific">Insolitispirillum peregrinum</name>
    <dbReference type="NCBI Taxonomy" id="80876"/>
    <lineage>
        <taxon>Bacteria</taxon>
        <taxon>Pseudomonadati</taxon>
        <taxon>Pseudomonadota</taxon>
        <taxon>Alphaproteobacteria</taxon>
        <taxon>Rhodospirillales</taxon>
        <taxon>Novispirillaceae</taxon>
        <taxon>Insolitispirillum</taxon>
    </lineage>
</organism>
<protein>
    <submittedName>
        <fullName evidence="2">Uncharacterized protein</fullName>
    </submittedName>
</protein>
<feature type="transmembrane region" description="Helical" evidence="1">
    <location>
        <begin position="52"/>
        <end position="71"/>
    </location>
</feature>
<dbReference type="EMBL" id="FTOA01000005">
    <property type="protein sequence ID" value="SIS97462.1"/>
    <property type="molecule type" value="Genomic_DNA"/>
</dbReference>
<evidence type="ECO:0000313" key="3">
    <source>
        <dbReference type="Proteomes" id="UP000185678"/>
    </source>
</evidence>
<reference evidence="2 3" key="1">
    <citation type="submission" date="2017-01" db="EMBL/GenBank/DDBJ databases">
        <authorList>
            <person name="Mah S.A."/>
            <person name="Swanson W.J."/>
            <person name="Moy G.W."/>
            <person name="Vacquier V.D."/>
        </authorList>
    </citation>
    <scope>NUCLEOTIDE SEQUENCE [LARGE SCALE GENOMIC DNA]</scope>
    <source>
        <strain evidence="2 3">DSM 11589</strain>
    </source>
</reference>
<keyword evidence="1" id="KW-0472">Membrane</keyword>
<evidence type="ECO:0000256" key="1">
    <source>
        <dbReference type="SAM" id="Phobius"/>
    </source>
</evidence>
<accession>A0A1N7NGN5</accession>
<dbReference type="Proteomes" id="UP000185678">
    <property type="component" value="Unassembled WGS sequence"/>
</dbReference>
<gene>
    <name evidence="2" type="ORF">SAMN05421779_105108</name>
</gene>
<evidence type="ECO:0000313" key="2">
    <source>
        <dbReference type="EMBL" id="SIS97462.1"/>
    </source>
</evidence>
<dbReference type="AlphaFoldDB" id="A0A1N7NGN5"/>
<feature type="transmembrane region" description="Helical" evidence="1">
    <location>
        <begin position="21"/>
        <end position="40"/>
    </location>
</feature>
<dbReference type="STRING" id="80876.SAMN05421779_105108"/>
<sequence>MSQRPAADQPHWLVRPSTIRLLWGVFLLVLAATVAADVWLDGHHALFGLDGTFGFFAWYGFATCVAMVVVAKGLGIVLKRKETYYD</sequence>
<proteinExistence type="predicted"/>
<keyword evidence="3" id="KW-1185">Reference proteome</keyword>
<name>A0A1N7NGN5_9PROT</name>
<dbReference type="RefSeq" id="WP_076401046.1">
    <property type="nucleotide sequence ID" value="NZ_FTOA01000005.1"/>
</dbReference>
<keyword evidence="1" id="KW-1133">Transmembrane helix</keyword>
<keyword evidence="1" id="KW-0812">Transmembrane</keyword>